<keyword evidence="5" id="KW-1185">Reference proteome</keyword>
<feature type="region of interest" description="Disordered" evidence="1">
    <location>
        <begin position="318"/>
        <end position="349"/>
    </location>
</feature>
<feature type="chain" id="PRO_5012535443" description="DUF7790 domain-containing protein" evidence="2">
    <location>
        <begin position="18"/>
        <end position="349"/>
    </location>
</feature>
<evidence type="ECO:0000259" key="3">
    <source>
        <dbReference type="Pfam" id="PF25046"/>
    </source>
</evidence>
<name>A0A250IJ99_9BACT</name>
<evidence type="ECO:0000256" key="1">
    <source>
        <dbReference type="SAM" id="MobiDB-lite"/>
    </source>
</evidence>
<gene>
    <name evidence="4" type="ORF">MEBOL_005381</name>
</gene>
<dbReference type="OrthoDB" id="344308at2"/>
<feature type="compositionally biased region" description="Basic residues" evidence="1">
    <location>
        <begin position="330"/>
        <end position="341"/>
    </location>
</feature>
<dbReference type="InterPro" id="IPR056692">
    <property type="entry name" value="DUF7790"/>
</dbReference>
<reference evidence="4 5" key="1">
    <citation type="submission" date="2017-06" db="EMBL/GenBank/DDBJ databases">
        <authorList>
            <person name="Kim H.J."/>
            <person name="Triplett B.A."/>
        </authorList>
    </citation>
    <scope>NUCLEOTIDE SEQUENCE [LARGE SCALE GENOMIC DNA]</scope>
    <source>
        <strain evidence="4 5">DSM 14713</strain>
    </source>
</reference>
<proteinExistence type="predicted"/>
<organism evidence="4 5">
    <name type="scientific">Melittangium boletus DSM 14713</name>
    <dbReference type="NCBI Taxonomy" id="1294270"/>
    <lineage>
        <taxon>Bacteria</taxon>
        <taxon>Pseudomonadati</taxon>
        <taxon>Myxococcota</taxon>
        <taxon>Myxococcia</taxon>
        <taxon>Myxococcales</taxon>
        <taxon>Cystobacterineae</taxon>
        <taxon>Archangiaceae</taxon>
        <taxon>Melittangium</taxon>
    </lineage>
</organism>
<dbReference type="EMBL" id="CP022163">
    <property type="protein sequence ID" value="ATB31909.1"/>
    <property type="molecule type" value="Genomic_DNA"/>
</dbReference>
<evidence type="ECO:0000256" key="2">
    <source>
        <dbReference type="SAM" id="SignalP"/>
    </source>
</evidence>
<sequence>MRLVTLAAVLVSALASASVPSGSAFSRLPPDPAPKQIVRGLHYWVSNEDHLELFHGAVKDRKGLYLGVGSDQNYLLAAWARAEPLVLLDFDQSIVDLHRVYRVLFRAAESPGDFLRLWRAESRSEVRQLIEQGYPDRKERLGALLAYGTSRATVERRLHRVVARMAKVSLPCFLVDAADYGHIRRLYLEDKVHLVRGDLSAERSMSAVGRAAMEEQRTVGVLYLSNAEQYFDYGARFRANIRGLPLDERSVVVRTSGQRGISHVKASYYHYNTQSGTSFLAWLADKKTRNVRGMLRYAPDSGEAVGLSRLDLGPDEAREAKKQQLVAKASLKKKKAKRTSRAMRGEAER</sequence>
<feature type="signal peptide" evidence="2">
    <location>
        <begin position="1"/>
        <end position="17"/>
    </location>
</feature>
<evidence type="ECO:0000313" key="5">
    <source>
        <dbReference type="Proteomes" id="UP000217289"/>
    </source>
</evidence>
<evidence type="ECO:0000313" key="4">
    <source>
        <dbReference type="EMBL" id="ATB31909.1"/>
    </source>
</evidence>
<accession>A0A250IJ99</accession>
<keyword evidence="2" id="KW-0732">Signal</keyword>
<dbReference type="RefSeq" id="WP_157775516.1">
    <property type="nucleotide sequence ID" value="NZ_CP022163.1"/>
</dbReference>
<protein>
    <recommendedName>
        <fullName evidence="3">DUF7790 domain-containing protein</fullName>
    </recommendedName>
</protein>
<feature type="domain" description="DUF7790" evidence="3">
    <location>
        <begin position="43"/>
        <end position="311"/>
    </location>
</feature>
<dbReference type="KEGG" id="mbd:MEBOL_005381"/>
<dbReference type="AlphaFoldDB" id="A0A250IJ99"/>
<dbReference type="Pfam" id="PF25046">
    <property type="entry name" value="DUF7790"/>
    <property type="match status" value="1"/>
</dbReference>
<dbReference type="CDD" id="cd21179">
    <property type="entry name" value="LIC_1098-like"/>
    <property type="match status" value="1"/>
</dbReference>
<dbReference type="Proteomes" id="UP000217289">
    <property type="component" value="Chromosome"/>
</dbReference>